<proteinExistence type="predicted"/>
<accession>A0AAV2TM68</accession>
<dbReference type="PROSITE" id="PS50181">
    <property type="entry name" value="FBOX"/>
    <property type="match status" value="1"/>
</dbReference>
<dbReference type="Gene3D" id="3.80.10.10">
    <property type="entry name" value="Ribonuclease Inhibitor"/>
    <property type="match status" value="1"/>
</dbReference>
<reference evidence="2" key="1">
    <citation type="submission" date="2024-06" db="EMBL/GenBank/DDBJ databases">
        <authorList>
            <person name="Liu X."/>
            <person name="Lenzi L."/>
            <person name="Haldenby T S."/>
            <person name="Uol C."/>
        </authorList>
    </citation>
    <scope>NUCLEOTIDE SEQUENCE</scope>
</reference>
<dbReference type="EMBL" id="CAXLJL010000489">
    <property type="protein sequence ID" value="CAL5138365.1"/>
    <property type="molecule type" value="Genomic_DNA"/>
</dbReference>
<dbReference type="Proteomes" id="UP001497525">
    <property type="component" value="Unassembled WGS sequence"/>
</dbReference>
<gene>
    <name evidence="2" type="ORF">CDAUBV1_LOCUS12955</name>
</gene>
<evidence type="ECO:0000313" key="2">
    <source>
        <dbReference type="EMBL" id="CAL5138365.1"/>
    </source>
</evidence>
<dbReference type="SUPFAM" id="SSF81383">
    <property type="entry name" value="F-box domain"/>
    <property type="match status" value="1"/>
</dbReference>
<dbReference type="AlphaFoldDB" id="A0AAV2TM68"/>
<organism evidence="2 3">
    <name type="scientific">Calicophoron daubneyi</name>
    <name type="common">Rumen fluke</name>
    <name type="synonym">Paramphistomum daubneyi</name>
    <dbReference type="NCBI Taxonomy" id="300641"/>
    <lineage>
        <taxon>Eukaryota</taxon>
        <taxon>Metazoa</taxon>
        <taxon>Spiralia</taxon>
        <taxon>Lophotrochozoa</taxon>
        <taxon>Platyhelminthes</taxon>
        <taxon>Trematoda</taxon>
        <taxon>Digenea</taxon>
        <taxon>Plagiorchiida</taxon>
        <taxon>Pronocephalata</taxon>
        <taxon>Paramphistomoidea</taxon>
        <taxon>Paramphistomidae</taxon>
        <taxon>Calicophoron</taxon>
    </lineage>
</organism>
<dbReference type="InterPro" id="IPR001810">
    <property type="entry name" value="F-box_dom"/>
</dbReference>
<evidence type="ECO:0000259" key="1">
    <source>
        <dbReference type="PROSITE" id="PS50181"/>
    </source>
</evidence>
<name>A0AAV2TM68_CALDB</name>
<dbReference type="SUPFAM" id="SSF52047">
    <property type="entry name" value="RNI-like"/>
    <property type="match status" value="1"/>
</dbReference>
<dbReference type="Pfam" id="PF12937">
    <property type="entry name" value="F-box-like"/>
    <property type="match status" value="1"/>
</dbReference>
<evidence type="ECO:0000313" key="3">
    <source>
        <dbReference type="Proteomes" id="UP001497525"/>
    </source>
</evidence>
<dbReference type="InterPro" id="IPR036047">
    <property type="entry name" value="F-box-like_dom_sf"/>
</dbReference>
<comment type="caution">
    <text evidence="2">The sequence shown here is derived from an EMBL/GenBank/DDBJ whole genome shotgun (WGS) entry which is preliminary data.</text>
</comment>
<feature type="domain" description="F-box" evidence="1">
    <location>
        <begin position="2"/>
        <end position="49"/>
    </location>
</feature>
<protein>
    <recommendedName>
        <fullName evidence="1">F-box domain-containing protein</fullName>
    </recommendedName>
</protein>
<sequence>MRMELETLPDDILLRIFSFIDPFSLYRSLYPVNKRFRILCKRPVLWTSVDLTSFRVIENIINRMMDANLLGRHTRHLRLSAKIICSDDVQEGLPAWEDLLRPVLKICDQLESLYIHCGRFGHFSSFCAILPATLRKMTFKCVCIKQNDVDPVGEMNLEFKNLESLTLTGCPWFTPVHLNRLVKPRPSKRLVYLNLSGCRGFFSRNDGDVIGHMVRIFEEVCPDLKYLGLGTVIRDDIVSLSQRVQGIQHLFESTPLLEVVDLSRSFHPEENPLNPDQATAAIIKQLFYPHRLSGRVKPCVTLGLLGWSKDWVCSFMNSASKILDSQSTLLLVVDHTVSDLTAGVRVKLVTWPKRHLKFEDLMELSRTTDSREMYVDEK</sequence>
<dbReference type="InterPro" id="IPR032675">
    <property type="entry name" value="LRR_dom_sf"/>
</dbReference>